<proteinExistence type="predicted"/>
<dbReference type="RefSeq" id="WP_340348422.1">
    <property type="nucleotide sequence ID" value="NZ_JBBKZT010000043.1"/>
</dbReference>
<evidence type="ECO:0000313" key="2">
    <source>
        <dbReference type="EMBL" id="MEJ8852474.1"/>
    </source>
</evidence>
<name>A0ABU8WYH5_9BURK</name>
<protein>
    <submittedName>
        <fullName evidence="2">Uncharacterized protein</fullName>
    </submittedName>
</protein>
<feature type="compositionally biased region" description="Basic and acidic residues" evidence="1">
    <location>
        <begin position="1"/>
        <end position="16"/>
    </location>
</feature>
<evidence type="ECO:0000313" key="3">
    <source>
        <dbReference type="Proteomes" id="UP001385892"/>
    </source>
</evidence>
<reference evidence="2 3" key="1">
    <citation type="submission" date="2024-03" db="EMBL/GenBank/DDBJ databases">
        <title>Novel species of the genus Variovorax.</title>
        <authorList>
            <person name="Liu Q."/>
            <person name="Xin Y.-H."/>
        </authorList>
    </citation>
    <scope>NUCLEOTIDE SEQUENCE [LARGE SCALE GENOMIC DNA]</scope>
    <source>
        <strain evidence="2 3">KACC 18900</strain>
    </source>
</reference>
<keyword evidence="3" id="KW-1185">Reference proteome</keyword>
<dbReference type="Proteomes" id="UP001385892">
    <property type="component" value="Unassembled WGS sequence"/>
</dbReference>
<accession>A0ABU8WYH5</accession>
<sequence length="123" mass="13827">MPTPPEGDRRGDDDRYRPRHEKRIHQRCRNADLIDGNDDCETPEGDSNPGKNVRIVKARLLGCKSIKDGREFRLIVGKILNPAAASNERPDYSALACSTSALTMGPRWAIPVPLGDLHFRREH</sequence>
<gene>
    <name evidence="2" type="ORF">WKW82_38045</name>
</gene>
<comment type="caution">
    <text evidence="2">The sequence shown here is derived from an EMBL/GenBank/DDBJ whole genome shotgun (WGS) entry which is preliminary data.</text>
</comment>
<feature type="region of interest" description="Disordered" evidence="1">
    <location>
        <begin position="1"/>
        <end position="23"/>
    </location>
</feature>
<organism evidence="2 3">
    <name type="scientific">Variovorax rhizosphaerae</name>
    <dbReference type="NCBI Taxonomy" id="1836200"/>
    <lineage>
        <taxon>Bacteria</taxon>
        <taxon>Pseudomonadati</taxon>
        <taxon>Pseudomonadota</taxon>
        <taxon>Betaproteobacteria</taxon>
        <taxon>Burkholderiales</taxon>
        <taxon>Comamonadaceae</taxon>
        <taxon>Variovorax</taxon>
    </lineage>
</organism>
<evidence type="ECO:0000256" key="1">
    <source>
        <dbReference type="SAM" id="MobiDB-lite"/>
    </source>
</evidence>
<dbReference type="EMBL" id="JBBKZT010000043">
    <property type="protein sequence ID" value="MEJ8852474.1"/>
    <property type="molecule type" value="Genomic_DNA"/>
</dbReference>